<sequence>MLIPLVPSADFNAFKPQGRFKPHPSRPYHPHTPTRPPIRPPTRPSTRYTSNSRPQGVVKVPPQHHSSHHQAFTTSHHRYRRPPPRQIFANPFTTINTNTIIMSQPPPLRRPPFLHPQRLLRPGEGVFGGAPCGGALLKRMSQLMGRELVKDLFGMKVYEAVMER</sequence>
<feature type="compositionally biased region" description="Pro residues" evidence="1">
    <location>
        <begin position="33"/>
        <end position="43"/>
    </location>
</feature>
<protein>
    <submittedName>
        <fullName evidence="2">Uncharacterized protein</fullName>
    </submittedName>
</protein>
<name>A0A5B7DRJ3_PORTR</name>
<feature type="region of interest" description="Disordered" evidence="1">
    <location>
        <begin position="1"/>
        <end position="85"/>
    </location>
</feature>
<dbReference type="AlphaFoldDB" id="A0A5B7DRJ3"/>
<dbReference type="Proteomes" id="UP000324222">
    <property type="component" value="Unassembled WGS sequence"/>
</dbReference>
<proteinExistence type="predicted"/>
<keyword evidence="3" id="KW-1185">Reference proteome</keyword>
<reference evidence="2 3" key="1">
    <citation type="submission" date="2019-05" db="EMBL/GenBank/DDBJ databases">
        <title>Another draft genome of Portunus trituberculatus and its Hox gene families provides insights of decapod evolution.</title>
        <authorList>
            <person name="Jeong J.-H."/>
            <person name="Song I."/>
            <person name="Kim S."/>
            <person name="Choi T."/>
            <person name="Kim D."/>
            <person name="Ryu S."/>
            <person name="Kim W."/>
        </authorList>
    </citation>
    <scope>NUCLEOTIDE SEQUENCE [LARGE SCALE GENOMIC DNA]</scope>
    <source>
        <tissue evidence="2">Muscle</tissue>
    </source>
</reference>
<feature type="compositionally biased region" description="Low complexity" evidence="1">
    <location>
        <begin position="44"/>
        <end position="54"/>
    </location>
</feature>
<dbReference type="EMBL" id="VSRR010001263">
    <property type="protein sequence ID" value="MPC23865.1"/>
    <property type="molecule type" value="Genomic_DNA"/>
</dbReference>
<accession>A0A5B7DRJ3</accession>
<evidence type="ECO:0000313" key="3">
    <source>
        <dbReference type="Proteomes" id="UP000324222"/>
    </source>
</evidence>
<gene>
    <name evidence="2" type="ORF">E2C01_016932</name>
</gene>
<evidence type="ECO:0000256" key="1">
    <source>
        <dbReference type="SAM" id="MobiDB-lite"/>
    </source>
</evidence>
<comment type="caution">
    <text evidence="2">The sequence shown here is derived from an EMBL/GenBank/DDBJ whole genome shotgun (WGS) entry which is preliminary data.</text>
</comment>
<organism evidence="2 3">
    <name type="scientific">Portunus trituberculatus</name>
    <name type="common">Swimming crab</name>
    <name type="synonym">Neptunus trituberculatus</name>
    <dbReference type="NCBI Taxonomy" id="210409"/>
    <lineage>
        <taxon>Eukaryota</taxon>
        <taxon>Metazoa</taxon>
        <taxon>Ecdysozoa</taxon>
        <taxon>Arthropoda</taxon>
        <taxon>Crustacea</taxon>
        <taxon>Multicrustacea</taxon>
        <taxon>Malacostraca</taxon>
        <taxon>Eumalacostraca</taxon>
        <taxon>Eucarida</taxon>
        <taxon>Decapoda</taxon>
        <taxon>Pleocyemata</taxon>
        <taxon>Brachyura</taxon>
        <taxon>Eubrachyura</taxon>
        <taxon>Portunoidea</taxon>
        <taxon>Portunidae</taxon>
        <taxon>Portuninae</taxon>
        <taxon>Portunus</taxon>
    </lineage>
</organism>
<evidence type="ECO:0000313" key="2">
    <source>
        <dbReference type="EMBL" id="MPC23865.1"/>
    </source>
</evidence>
<feature type="compositionally biased region" description="Basic residues" evidence="1">
    <location>
        <begin position="18"/>
        <end position="29"/>
    </location>
</feature>